<dbReference type="InParanoid" id="C0NUH5"/>
<gene>
    <name evidence="2" type="ORF">HCBG_07006</name>
</gene>
<evidence type="ECO:0000313" key="2">
    <source>
        <dbReference type="EMBL" id="EEH05055.1"/>
    </source>
</evidence>
<dbReference type="STRING" id="447093.C0NUH5"/>
<sequence length="354" mass="40143">MPDPFSPRGIPDMAFVKLVEERRAQLSLVAADWPDSPCLLADIGEYLVRSAVILSHLAKDLADGQHIKVYATQTINDMKNDTDFSDLDPLDYFDSKHSSLKDLASQLEEMASEIRSRWEQSRKPPELPTHHQKRPSRYGHISGAMGDINVVYNPMDEPTNHSRDASQSETGAVSHGTHNPGGRAQSPTVDDGINDTIQDLLKSSHLEKHQKLYKCELPGCKNHKGFARKDQLQRHQENVAHNTTKVQQEINIQCDINMLCFILPTTMGFRDYGRVDAFLALLVGGSRARKDVSVRRLQTRGKPKLHGSWMPGQLKGLLGVLRWWFEKCIRDLYQIINFPVMFLLQITWAELLKL</sequence>
<organism evidence="2 3">
    <name type="scientific">Ajellomyces capsulatus (strain G186AR / H82 / ATCC MYA-2454 / RMSCC 2432)</name>
    <name type="common">Darling's disease fungus</name>
    <name type="synonym">Histoplasma capsulatum</name>
    <dbReference type="NCBI Taxonomy" id="447093"/>
    <lineage>
        <taxon>Eukaryota</taxon>
        <taxon>Fungi</taxon>
        <taxon>Dikarya</taxon>
        <taxon>Ascomycota</taxon>
        <taxon>Pezizomycotina</taxon>
        <taxon>Eurotiomycetes</taxon>
        <taxon>Eurotiomycetidae</taxon>
        <taxon>Onygenales</taxon>
        <taxon>Ajellomycetaceae</taxon>
        <taxon>Histoplasma</taxon>
    </lineage>
</organism>
<keyword evidence="3" id="KW-1185">Reference proteome</keyword>
<reference evidence="2" key="1">
    <citation type="submission" date="2009-02" db="EMBL/GenBank/DDBJ databases">
        <title>The Genome Sequence of Ajellomyces capsulatus strain G186AR.</title>
        <authorList>
            <consortium name="The Broad Institute Genome Sequencing Platform"/>
            <person name="Champion M."/>
            <person name="Cuomo C."/>
            <person name="Ma L.-J."/>
            <person name="Henn M.R."/>
            <person name="Sil A."/>
            <person name="Goldman B."/>
            <person name="Young S.K."/>
            <person name="Kodira C.D."/>
            <person name="Zeng Q."/>
            <person name="Koehrsen M."/>
            <person name="Alvarado L."/>
            <person name="Berlin A."/>
            <person name="Borenstein D."/>
            <person name="Chen Z."/>
            <person name="Engels R."/>
            <person name="Freedman E."/>
            <person name="Gellesch M."/>
            <person name="Goldberg J."/>
            <person name="Griggs A."/>
            <person name="Gujja S."/>
            <person name="Heiman D."/>
            <person name="Hepburn T."/>
            <person name="Howarth C."/>
            <person name="Jen D."/>
            <person name="Larson L."/>
            <person name="Lewis B."/>
            <person name="Mehta T."/>
            <person name="Park D."/>
            <person name="Pearson M."/>
            <person name="Roberts A."/>
            <person name="Saif S."/>
            <person name="Shea T."/>
            <person name="Shenoy N."/>
            <person name="Sisk P."/>
            <person name="Stolte C."/>
            <person name="Sykes S."/>
            <person name="Walk T."/>
            <person name="White J."/>
            <person name="Yandava C."/>
            <person name="Klein B."/>
            <person name="McEwen J.G."/>
            <person name="Puccia R."/>
            <person name="Goldman G.H."/>
            <person name="Felipe M.S."/>
            <person name="Nino-Vega G."/>
            <person name="San-Blas G."/>
            <person name="Taylor J."/>
            <person name="Mendoza L."/>
            <person name="Galagan J."/>
            <person name="Nusbaum C."/>
            <person name="Birren B."/>
        </authorList>
    </citation>
    <scope>NUCLEOTIDE SEQUENCE</scope>
    <source>
        <strain evidence="2">G186AR</strain>
    </source>
</reference>
<feature type="compositionally biased region" description="Basic and acidic residues" evidence="1">
    <location>
        <begin position="114"/>
        <end position="129"/>
    </location>
</feature>
<dbReference type="RefSeq" id="XP_045285536.1">
    <property type="nucleotide sequence ID" value="XM_045434055.1"/>
</dbReference>
<evidence type="ECO:0008006" key="4">
    <source>
        <dbReference type="Google" id="ProtNLM"/>
    </source>
</evidence>
<dbReference type="VEuPathDB" id="FungiDB:I7I50_12120"/>
<dbReference type="Proteomes" id="UP000001631">
    <property type="component" value="Unassembled WGS sequence"/>
</dbReference>
<accession>C0NUH5</accession>
<proteinExistence type="predicted"/>
<dbReference type="Gene3D" id="3.30.160.60">
    <property type="entry name" value="Classic Zinc Finger"/>
    <property type="match status" value="1"/>
</dbReference>
<name>C0NUH5_AJECG</name>
<dbReference type="GeneID" id="69040022"/>
<feature type="region of interest" description="Disordered" evidence="1">
    <location>
        <begin position="114"/>
        <end position="141"/>
    </location>
</feature>
<dbReference type="AlphaFoldDB" id="C0NUH5"/>
<evidence type="ECO:0000313" key="3">
    <source>
        <dbReference type="Proteomes" id="UP000001631"/>
    </source>
</evidence>
<dbReference type="EMBL" id="GG663372">
    <property type="protein sequence ID" value="EEH05055.1"/>
    <property type="molecule type" value="Genomic_DNA"/>
</dbReference>
<protein>
    <recommendedName>
        <fullName evidence="4">C2H2-type domain-containing protein</fullName>
    </recommendedName>
</protein>
<dbReference type="HOGENOM" id="CLU_782957_0_0_1"/>
<evidence type="ECO:0000256" key="1">
    <source>
        <dbReference type="SAM" id="MobiDB-lite"/>
    </source>
</evidence>
<feature type="region of interest" description="Disordered" evidence="1">
    <location>
        <begin position="153"/>
        <end position="194"/>
    </location>
</feature>